<comment type="caution">
    <text evidence="1">The sequence shown here is derived from an EMBL/GenBank/DDBJ whole genome shotgun (WGS) entry which is preliminary data.</text>
</comment>
<proteinExistence type="predicted"/>
<dbReference type="EMBL" id="LCKD01000004">
    <property type="protein sequence ID" value="KKT90201.1"/>
    <property type="molecule type" value="Genomic_DNA"/>
</dbReference>
<gene>
    <name evidence="1" type="ORF">UW90_C0004G0006</name>
</gene>
<organism evidence="1 2">
    <name type="scientific">Candidatus Yanofskybacteria bacterium GW2011_GWB1_45_11</name>
    <dbReference type="NCBI Taxonomy" id="1619026"/>
    <lineage>
        <taxon>Bacteria</taxon>
        <taxon>Candidatus Yanofskyibacteriota</taxon>
    </lineage>
</organism>
<dbReference type="AlphaFoldDB" id="A0A0G1L2J6"/>
<evidence type="ECO:0000313" key="2">
    <source>
        <dbReference type="Proteomes" id="UP000034368"/>
    </source>
</evidence>
<name>A0A0G1L2J6_9BACT</name>
<accession>A0A0G1L2J6</accession>
<sequence>MAENALICSKCGRKKWRNIRNRFVDGKFVCSICFYIKQRIYFKSIDMARKIIGKRNYVDANGSPVNADTLMAWFRNDCMSFAQIANQLNISKERVRQIRQEFSLILPFRVRGHQRTKVCTIKTRAFLKRKKEEDKVNDIKSRSVIKWLIDEIKKTGFKIGHLKSSHGKITIQINEWVCAIKTANPSSGYYKFCEYTKRIVDDYWLCITISESVYSLYIFPIRHILDTREHFSFNVPLDGYSDYHSKPKIKVNVYQYLNAWHLLTPKQKPASADNSEAVSPSI</sequence>
<protein>
    <submittedName>
        <fullName evidence="1">Uncharacterized protein</fullName>
    </submittedName>
</protein>
<dbReference type="Proteomes" id="UP000034368">
    <property type="component" value="Unassembled WGS sequence"/>
</dbReference>
<evidence type="ECO:0000313" key="1">
    <source>
        <dbReference type="EMBL" id="KKT90201.1"/>
    </source>
</evidence>
<reference evidence="1 2" key="1">
    <citation type="journal article" date="2015" name="Nature">
        <title>rRNA introns, odd ribosomes, and small enigmatic genomes across a large radiation of phyla.</title>
        <authorList>
            <person name="Brown C.T."/>
            <person name="Hug L.A."/>
            <person name="Thomas B.C."/>
            <person name="Sharon I."/>
            <person name="Castelle C.J."/>
            <person name="Singh A."/>
            <person name="Wilkins M.J."/>
            <person name="Williams K.H."/>
            <person name="Banfield J.F."/>
        </authorList>
    </citation>
    <scope>NUCLEOTIDE SEQUENCE [LARGE SCALE GENOMIC DNA]</scope>
</reference>